<evidence type="ECO:0000313" key="9">
    <source>
        <dbReference type="EMBL" id="OAF68392.1"/>
    </source>
</evidence>
<feature type="transmembrane region" description="Helical" evidence="7">
    <location>
        <begin position="588"/>
        <end position="607"/>
    </location>
</feature>
<proteinExistence type="inferred from homology"/>
<dbReference type="AlphaFoldDB" id="A0A177B3T3"/>
<organism evidence="9 10">
    <name type="scientific">Intoshia linei</name>
    <dbReference type="NCBI Taxonomy" id="1819745"/>
    <lineage>
        <taxon>Eukaryota</taxon>
        <taxon>Metazoa</taxon>
        <taxon>Spiralia</taxon>
        <taxon>Lophotrochozoa</taxon>
        <taxon>Mesozoa</taxon>
        <taxon>Orthonectida</taxon>
        <taxon>Rhopaluridae</taxon>
        <taxon>Intoshia</taxon>
    </lineage>
</organism>
<dbReference type="Proteomes" id="UP000078046">
    <property type="component" value="Unassembled WGS sequence"/>
</dbReference>
<evidence type="ECO:0000256" key="1">
    <source>
        <dbReference type="ARBA" id="ARBA00004141"/>
    </source>
</evidence>
<feature type="transmembrane region" description="Helical" evidence="7">
    <location>
        <begin position="417"/>
        <end position="445"/>
    </location>
</feature>
<dbReference type="EMBL" id="LWCA01000454">
    <property type="protein sequence ID" value="OAF68392.1"/>
    <property type="molecule type" value="Genomic_DNA"/>
</dbReference>
<feature type="transmembrane region" description="Helical" evidence="7">
    <location>
        <begin position="275"/>
        <end position="297"/>
    </location>
</feature>
<sequence length="658" mass="77559">MAHDLNDINYDNLYEIVMDIEKTIKQLYPEQWVFGGVASQLKKCFIDAVPNRTALVLINTIMEYIEPGSIIMSDGWRFYTRILLYGFDHGVYEKKEQVILWYDSIISYNNRYDRHAYKMLDMCYGDSVSLDHERDAFSDQILGHNYEQSGLNISFVNNVKTSEICTKKFDSSLIHKTCYLLKNSYTHVTSLDELTKTHAIGEYIKDECYIYTDKIITIEYNKNAIVDYSITPSKLEKFIPEILIKFHYNVTWIETTVEFSHRHDKYIDHETKKNFHFSIFTIFFLSLIILTIGFITYRSLKKDYHRYNCSPVSLTGIDEYGWKLLYKDVFREPKNYILLISLVANGIHFVCCFSLFSLISSIDIIEFDSHVNRLEWLMKCYIFTTPINGFVGSHFCHLKGVCPNDSNSNKRRTNRTLWIKQGILSIIIFPCVIIIVLLVSSIFAVAYQSEFLHPKHYFTYIFLVSLYILSVLPVHVLSTILTRYLPQCKKLNFVRHLTISTVPRHVPRQRFILSSRFTSWFASFLAFMALYTQYHYVIKAFLNYQVGYNYGLWSVFYWIMSFMILSCSILSTYLTLNGENHRWHWPAFNCGFYIGFYTFIYSIYYYLYISTMSTPFQIVFYFLLMAVSSFIFSLICGALSFTASFIFIYIIYSSVKYE</sequence>
<evidence type="ECO:0000256" key="2">
    <source>
        <dbReference type="ARBA" id="ARBA00005227"/>
    </source>
</evidence>
<feature type="transmembrane region" description="Helical" evidence="7">
    <location>
        <begin position="556"/>
        <end position="576"/>
    </location>
</feature>
<comment type="caution">
    <text evidence="9">The sequence shown here is derived from an EMBL/GenBank/DDBJ whole genome shotgun (WGS) entry which is preliminary data.</text>
</comment>
<evidence type="ECO:0000256" key="5">
    <source>
        <dbReference type="ARBA" id="ARBA00022989"/>
    </source>
</evidence>
<dbReference type="InterPro" id="IPR024445">
    <property type="entry name" value="Tnp_ISXO2-like"/>
</dbReference>
<keyword evidence="10" id="KW-1185">Reference proteome</keyword>
<name>A0A177B3T3_9BILA</name>
<dbReference type="Pfam" id="PF02990">
    <property type="entry name" value="EMP70"/>
    <property type="match status" value="1"/>
</dbReference>
<comment type="similarity">
    <text evidence="2 7">Belongs to the nonaspanin (TM9SF) (TC 9.A.2) family.</text>
</comment>
<feature type="transmembrane region" description="Helical" evidence="7">
    <location>
        <begin position="457"/>
        <end position="481"/>
    </location>
</feature>
<feature type="transmembrane region" description="Helical" evidence="7">
    <location>
        <begin position="619"/>
        <end position="652"/>
    </location>
</feature>
<dbReference type="Pfam" id="PF12762">
    <property type="entry name" value="DDE_Tnp_IS1595"/>
    <property type="match status" value="1"/>
</dbReference>
<evidence type="ECO:0000256" key="7">
    <source>
        <dbReference type="RuleBase" id="RU363079"/>
    </source>
</evidence>
<evidence type="ECO:0000256" key="6">
    <source>
        <dbReference type="ARBA" id="ARBA00023136"/>
    </source>
</evidence>
<feature type="transmembrane region" description="Helical" evidence="7">
    <location>
        <begin position="336"/>
        <end position="356"/>
    </location>
</feature>
<dbReference type="OrthoDB" id="1666796at2759"/>
<evidence type="ECO:0000313" key="10">
    <source>
        <dbReference type="Proteomes" id="UP000078046"/>
    </source>
</evidence>
<dbReference type="GO" id="GO:0016020">
    <property type="term" value="C:membrane"/>
    <property type="evidence" value="ECO:0007669"/>
    <property type="project" value="UniProtKB-SubCell"/>
</dbReference>
<evidence type="ECO:0000256" key="3">
    <source>
        <dbReference type="ARBA" id="ARBA00022692"/>
    </source>
</evidence>
<keyword evidence="3 7" id="KW-0812">Transmembrane</keyword>
<reference evidence="9 10" key="1">
    <citation type="submission" date="2016-04" db="EMBL/GenBank/DDBJ databases">
        <title>The genome of Intoshia linei affirms orthonectids as highly simplified spiralians.</title>
        <authorList>
            <person name="Mikhailov K.V."/>
            <person name="Slusarev G.S."/>
            <person name="Nikitin M.A."/>
            <person name="Logacheva M.D."/>
            <person name="Penin A."/>
            <person name="Aleoshin V."/>
            <person name="Panchin Y.V."/>
        </authorList>
    </citation>
    <scope>NUCLEOTIDE SEQUENCE [LARGE SCALE GENOMIC DNA]</scope>
    <source>
        <strain evidence="9">Intl2013</strain>
        <tissue evidence="9">Whole animal</tissue>
    </source>
</reference>
<gene>
    <name evidence="9" type="ORF">A3Q56_03827</name>
</gene>
<dbReference type="InterPro" id="IPR004240">
    <property type="entry name" value="EMP70"/>
</dbReference>
<comment type="subcellular location">
    <subcellularLocation>
        <location evidence="1">Membrane</location>
        <topology evidence="1">Multi-pass membrane protein</topology>
    </subcellularLocation>
</comment>
<dbReference type="PANTHER" id="PTHR10766:SF41">
    <property type="entry name" value="TRANSMEMBRANE 9 SUPERFAMILY MEMBER 3"/>
    <property type="match status" value="1"/>
</dbReference>
<dbReference type="PANTHER" id="PTHR10766">
    <property type="entry name" value="TRANSMEMBRANE 9 SUPERFAMILY PROTEIN"/>
    <property type="match status" value="1"/>
</dbReference>
<feature type="domain" description="ISXO2-like transposase" evidence="8">
    <location>
        <begin position="37"/>
        <end position="97"/>
    </location>
</feature>
<keyword evidence="6 7" id="KW-0472">Membrane</keyword>
<keyword evidence="4" id="KW-0732">Signal</keyword>
<accession>A0A177B3T3</accession>
<feature type="transmembrane region" description="Helical" evidence="7">
    <location>
        <begin position="517"/>
        <end position="536"/>
    </location>
</feature>
<evidence type="ECO:0000256" key="4">
    <source>
        <dbReference type="ARBA" id="ARBA00022729"/>
    </source>
</evidence>
<evidence type="ECO:0000259" key="8">
    <source>
        <dbReference type="Pfam" id="PF12762"/>
    </source>
</evidence>
<protein>
    <recommendedName>
        <fullName evidence="7">Transmembrane 9 superfamily member</fullName>
    </recommendedName>
</protein>
<keyword evidence="5 7" id="KW-1133">Transmembrane helix</keyword>
<dbReference type="GO" id="GO:0072657">
    <property type="term" value="P:protein localization to membrane"/>
    <property type="evidence" value="ECO:0007669"/>
    <property type="project" value="TreeGrafter"/>
</dbReference>